<evidence type="ECO:0000313" key="2">
    <source>
        <dbReference type="Proteomes" id="UP001150603"/>
    </source>
</evidence>
<feature type="non-terminal residue" evidence="1">
    <location>
        <position position="126"/>
    </location>
</feature>
<sequence length="126" mass="13675">MASTLANRLVDGDKPYIRVKRWLSKITHVEKPTSSLYDYEPSISDSATLYTERPRTLSNASEDSLASIQPYQAQPAALINSAQVDVAIALAVRARQEDRAGNAQAASGLFVAALERMALAVQDIGR</sequence>
<keyword evidence="2" id="KW-1185">Reference proteome</keyword>
<proteinExistence type="predicted"/>
<protein>
    <submittedName>
        <fullName evidence="1">Uncharacterized protein</fullName>
    </submittedName>
</protein>
<reference evidence="1" key="1">
    <citation type="submission" date="2022-07" db="EMBL/GenBank/DDBJ databases">
        <title>Phylogenomic reconstructions and comparative analyses of Kickxellomycotina fungi.</title>
        <authorList>
            <person name="Reynolds N.K."/>
            <person name="Stajich J.E."/>
            <person name="Barry K."/>
            <person name="Grigoriev I.V."/>
            <person name="Crous P."/>
            <person name="Smith M.E."/>
        </authorList>
    </citation>
    <scope>NUCLEOTIDE SEQUENCE</scope>
    <source>
        <strain evidence="1">NRRL 5244</strain>
    </source>
</reference>
<dbReference type="Proteomes" id="UP001150603">
    <property type="component" value="Unassembled WGS sequence"/>
</dbReference>
<evidence type="ECO:0000313" key="1">
    <source>
        <dbReference type="EMBL" id="KAJ1931397.1"/>
    </source>
</evidence>
<comment type="caution">
    <text evidence="1">The sequence shown here is derived from an EMBL/GenBank/DDBJ whole genome shotgun (WGS) entry which is preliminary data.</text>
</comment>
<dbReference type="EMBL" id="JANBPW010006023">
    <property type="protein sequence ID" value="KAJ1931397.1"/>
    <property type="molecule type" value="Genomic_DNA"/>
</dbReference>
<gene>
    <name evidence="1" type="ORF">FBU59_006726</name>
</gene>
<name>A0ACC1IYZ7_9FUNG</name>
<accession>A0ACC1IYZ7</accession>
<organism evidence="1 2">
    <name type="scientific">Linderina macrospora</name>
    <dbReference type="NCBI Taxonomy" id="4868"/>
    <lineage>
        <taxon>Eukaryota</taxon>
        <taxon>Fungi</taxon>
        <taxon>Fungi incertae sedis</taxon>
        <taxon>Zoopagomycota</taxon>
        <taxon>Kickxellomycotina</taxon>
        <taxon>Kickxellomycetes</taxon>
        <taxon>Kickxellales</taxon>
        <taxon>Kickxellaceae</taxon>
        <taxon>Linderina</taxon>
    </lineage>
</organism>